<dbReference type="AlphaFoldDB" id="A0A4S4AH65"/>
<keyword evidence="1" id="KW-0808">Transferase</keyword>
<sequence length="255" mass="29364">MSGWHLDGAVLGPAARESFRSLEAAFSLTGQRVTQDQISDVVLVRADGRNYFVKRYGTAGKYLRRFLGMPRIAAEWRNLQRFAQWGIPTARVVAWGLERTLGLIFRRGAMVTEEIPGTVDLLRMARSGDPRLRQRAFVARLSADVAQIVRTLHGHRFAHNDLHWRNLLYQEESGRIFLIDCPTGRFWHGPLLNYRVAKDLAALDNTARIYLSRTQRLRFYLDYAGKTRLDETGKKAIRHVMHAAEHRRRRKQGKA</sequence>
<reference evidence="1 2" key="1">
    <citation type="submission" date="2019-04" db="EMBL/GenBank/DDBJ databases">
        <title>Azoarcus rhizosphaerae sp. nov. isolated from rhizosphere of Ficus religiosa.</title>
        <authorList>
            <person name="Lin S.-Y."/>
            <person name="Hameed A."/>
            <person name="Hsu Y.-H."/>
            <person name="Young C.-C."/>
        </authorList>
    </citation>
    <scope>NUCLEOTIDE SEQUENCE [LARGE SCALE GENOMIC DNA]</scope>
    <source>
        <strain evidence="1 2">CC-YHH848</strain>
    </source>
</reference>
<dbReference type="Proteomes" id="UP000307956">
    <property type="component" value="Unassembled WGS sequence"/>
</dbReference>
<gene>
    <name evidence="1" type="ORF">E6O51_17705</name>
</gene>
<dbReference type="GO" id="GO:0016301">
    <property type="term" value="F:kinase activity"/>
    <property type="evidence" value="ECO:0007669"/>
    <property type="project" value="UniProtKB-KW"/>
</dbReference>
<dbReference type="RefSeq" id="WP_136386342.1">
    <property type="nucleotide sequence ID" value="NZ_SSOD01000017.1"/>
</dbReference>
<dbReference type="Pfam" id="PF06293">
    <property type="entry name" value="Kdo"/>
    <property type="match status" value="1"/>
</dbReference>
<comment type="caution">
    <text evidence="1">The sequence shown here is derived from an EMBL/GenBank/DDBJ whole genome shotgun (WGS) entry which is preliminary data.</text>
</comment>
<dbReference type="EMBL" id="SSOD01000017">
    <property type="protein sequence ID" value="THF57664.1"/>
    <property type="molecule type" value="Genomic_DNA"/>
</dbReference>
<dbReference type="InterPro" id="IPR011009">
    <property type="entry name" value="Kinase-like_dom_sf"/>
</dbReference>
<evidence type="ECO:0000313" key="1">
    <source>
        <dbReference type="EMBL" id="THF57664.1"/>
    </source>
</evidence>
<accession>A0A4S4AH65</accession>
<proteinExistence type="predicted"/>
<evidence type="ECO:0000313" key="2">
    <source>
        <dbReference type="Proteomes" id="UP000307956"/>
    </source>
</evidence>
<organism evidence="1 2">
    <name type="scientific">Pseudothauera rhizosphaerae</name>
    <dbReference type="NCBI Taxonomy" id="2565932"/>
    <lineage>
        <taxon>Bacteria</taxon>
        <taxon>Pseudomonadati</taxon>
        <taxon>Pseudomonadota</taxon>
        <taxon>Betaproteobacteria</taxon>
        <taxon>Rhodocyclales</taxon>
        <taxon>Zoogloeaceae</taxon>
        <taxon>Pseudothauera</taxon>
    </lineage>
</organism>
<name>A0A4S4AH65_9RHOO</name>
<keyword evidence="2" id="KW-1185">Reference proteome</keyword>
<protein>
    <submittedName>
        <fullName evidence="1">Heptose kinase</fullName>
    </submittedName>
</protein>
<dbReference type="SUPFAM" id="SSF56112">
    <property type="entry name" value="Protein kinase-like (PK-like)"/>
    <property type="match status" value="1"/>
</dbReference>
<keyword evidence="1" id="KW-0418">Kinase</keyword>
<dbReference type="OrthoDB" id="5608193at2"/>
<dbReference type="Gene3D" id="1.10.510.10">
    <property type="entry name" value="Transferase(Phosphotransferase) domain 1"/>
    <property type="match status" value="1"/>
</dbReference>